<dbReference type="HOGENOM" id="CLU_1225576_0_0_1"/>
<accession>A0A063BQ36</accession>
<feature type="region of interest" description="Disordered" evidence="1">
    <location>
        <begin position="110"/>
        <end position="138"/>
    </location>
</feature>
<proteinExistence type="predicted"/>
<evidence type="ECO:0000313" key="3">
    <source>
        <dbReference type="EMBL" id="QUC18532.1"/>
    </source>
</evidence>
<reference evidence="5" key="2">
    <citation type="journal article" date="2016" name="Genome Announc.">
        <title>Genome sequence of Ustilaginoidea virens IPU010, a rice pathogenic fungus causing false smut.</title>
        <authorList>
            <person name="Kumagai T."/>
            <person name="Ishii T."/>
            <person name="Terai G."/>
            <person name="Umemura M."/>
            <person name="Machida M."/>
            <person name="Asai K."/>
        </authorList>
    </citation>
    <scope>NUCLEOTIDE SEQUENCE [LARGE SCALE GENOMIC DNA]</scope>
    <source>
        <strain evidence="5">IPU010</strain>
    </source>
</reference>
<evidence type="ECO:0000313" key="4">
    <source>
        <dbReference type="Proteomes" id="UP000027002"/>
    </source>
</evidence>
<feature type="compositionally biased region" description="Low complexity" evidence="1">
    <location>
        <begin position="44"/>
        <end position="65"/>
    </location>
</feature>
<protein>
    <submittedName>
        <fullName evidence="2">Uncharacterized protein</fullName>
    </submittedName>
</protein>
<dbReference type="KEGG" id="uvi:66063551"/>
<keyword evidence="4" id="KW-1185">Reference proteome</keyword>
<sequence length="226" mass="23344">MAPVQLPMYEEEFYPVDTTKGPVLVSSSLLPIPRPVRPPQCLGAATASWPSTTSTSPATPDADSAQPTTDLPPAYLGQGPDAPAVAHGGSASWTHHGCCYSDTRCCEPTQPESLSPALSDGPLDGQAQEGAVARPEWPCDDRSVCGAARGSTTSWSRQMSTAEEAQPVPSYMKPNAIMARALLLKCDLPSIGPSRGAGPGRSVGRGCATRGHAGVSGAGMPESAFR</sequence>
<name>A0A063BQ36_USTVR</name>
<reference evidence="3" key="3">
    <citation type="submission" date="2020-03" db="EMBL/GenBank/DDBJ databases">
        <title>A mixture of massive structural variations and highly conserved coding sequences in Ustilaginoidea virens genome.</title>
        <authorList>
            <person name="Zhang K."/>
            <person name="Zhao Z."/>
            <person name="Zhang Z."/>
            <person name="Li Y."/>
            <person name="Hsiang T."/>
            <person name="Sun W."/>
        </authorList>
    </citation>
    <scope>NUCLEOTIDE SEQUENCE</scope>
    <source>
        <strain evidence="3">UV-8b</strain>
    </source>
</reference>
<reference evidence="2" key="1">
    <citation type="journal article" date="2016" name="Genome Announc.">
        <title>Genome Sequence of Ustilaginoidea virens IPU010, a Rice Pathogenic Fungus Causing False Smut.</title>
        <authorList>
            <person name="Kumagai T."/>
            <person name="Ishii T."/>
            <person name="Terai G."/>
            <person name="Umemura M."/>
            <person name="Machida M."/>
            <person name="Asai K."/>
        </authorList>
    </citation>
    <scope>NUCLEOTIDE SEQUENCE [LARGE SCALE GENOMIC DNA]</scope>
    <source>
        <strain evidence="2">IPU010</strain>
    </source>
</reference>
<evidence type="ECO:0000256" key="1">
    <source>
        <dbReference type="SAM" id="MobiDB-lite"/>
    </source>
</evidence>
<dbReference type="Proteomes" id="UP000027002">
    <property type="component" value="Chromosome 2"/>
</dbReference>
<gene>
    <name evidence="3" type="ORF">UV8b_02773</name>
    <name evidence="2" type="ORF">UVI_02030700</name>
</gene>
<dbReference type="RefSeq" id="XP_042996205.1">
    <property type="nucleotide sequence ID" value="XM_043140271.1"/>
</dbReference>
<dbReference type="GeneID" id="66063551"/>
<feature type="region of interest" description="Disordered" evidence="1">
    <location>
        <begin position="41"/>
        <end position="88"/>
    </location>
</feature>
<dbReference type="EMBL" id="BBTG02000014">
    <property type="protein sequence ID" value="GAO18901.1"/>
    <property type="molecule type" value="Genomic_DNA"/>
</dbReference>
<evidence type="ECO:0000313" key="5">
    <source>
        <dbReference type="Proteomes" id="UP000054053"/>
    </source>
</evidence>
<evidence type="ECO:0000313" key="2">
    <source>
        <dbReference type="EMBL" id="GAO18901.1"/>
    </source>
</evidence>
<organism evidence="2 5">
    <name type="scientific">Ustilaginoidea virens</name>
    <name type="common">Rice false smut fungus</name>
    <name type="synonym">Villosiclava virens</name>
    <dbReference type="NCBI Taxonomy" id="1159556"/>
    <lineage>
        <taxon>Eukaryota</taxon>
        <taxon>Fungi</taxon>
        <taxon>Dikarya</taxon>
        <taxon>Ascomycota</taxon>
        <taxon>Pezizomycotina</taxon>
        <taxon>Sordariomycetes</taxon>
        <taxon>Hypocreomycetidae</taxon>
        <taxon>Hypocreales</taxon>
        <taxon>Clavicipitaceae</taxon>
        <taxon>Ustilaginoidea</taxon>
    </lineage>
</organism>
<dbReference type="AlphaFoldDB" id="A0A063BQ36"/>
<dbReference type="EMBL" id="CP072754">
    <property type="protein sequence ID" value="QUC18532.1"/>
    <property type="molecule type" value="Genomic_DNA"/>
</dbReference>
<dbReference type="Proteomes" id="UP000054053">
    <property type="component" value="Unassembled WGS sequence"/>
</dbReference>